<comment type="caution">
    <text evidence="2">The sequence shown here is derived from an EMBL/GenBank/DDBJ whole genome shotgun (WGS) entry which is preliminary data.</text>
</comment>
<reference evidence="2 3" key="1">
    <citation type="journal article" date="2022" name="Front. Microbiol.">
        <title>High genomic differentiation and limited gene flow indicate recent cryptic speciation within the genus Laspinema (cyanobacteria).</title>
        <authorList>
            <person name="Stanojkovic A."/>
            <person name="Skoupy S."/>
            <person name="Skaloud P."/>
            <person name="Dvorak P."/>
        </authorList>
    </citation>
    <scope>NUCLEOTIDE SEQUENCE [LARGE SCALE GENOMIC DNA]</scope>
    <source>
        <strain evidence="2 3">D2a</strain>
    </source>
</reference>
<dbReference type="RefSeq" id="WP_368008483.1">
    <property type="nucleotide sequence ID" value="NZ_JAMXFF010000040.1"/>
</dbReference>
<accession>A0ABT2MYR7</accession>
<protein>
    <recommendedName>
        <fullName evidence="4">HlyD family efflux transporter periplasmic adaptor subunit</fullName>
    </recommendedName>
</protein>
<feature type="region of interest" description="Disordered" evidence="1">
    <location>
        <begin position="1"/>
        <end position="29"/>
    </location>
</feature>
<evidence type="ECO:0000313" key="3">
    <source>
        <dbReference type="Proteomes" id="UP001525890"/>
    </source>
</evidence>
<dbReference type="Proteomes" id="UP001525890">
    <property type="component" value="Unassembled WGS sequence"/>
</dbReference>
<evidence type="ECO:0000256" key="1">
    <source>
        <dbReference type="SAM" id="MobiDB-lite"/>
    </source>
</evidence>
<organism evidence="2 3">
    <name type="scientific">Laspinema palackyanum D2a</name>
    <dbReference type="NCBI Taxonomy" id="2953684"/>
    <lineage>
        <taxon>Bacteria</taxon>
        <taxon>Bacillati</taxon>
        <taxon>Cyanobacteriota</taxon>
        <taxon>Cyanophyceae</taxon>
        <taxon>Oscillatoriophycideae</taxon>
        <taxon>Oscillatoriales</taxon>
        <taxon>Laspinemataceae</taxon>
        <taxon>Laspinema</taxon>
        <taxon>Laspinema palackyanum</taxon>
    </lineage>
</organism>
<sequence>MGWSLPTSSQSDSVRPLEPIIEESSAPGGEIRMRRHRINLSVSSLDDVKVREGDRVSAGDLLSDRTEQRLTLESQRDALNMAIEQARKPLPPLAPLPEPDFSRQEIAIAEAKANLEMLEQIPLPQKRFRPINLQEVGDYQALKASTDLQQQKIQAAINLQMAVADLANARNQYQQSLYEHSIQQQRVAESQQRQQYQLGLLLRQAAEVEDKLDRLAVVRSPVDGTVRRVKVLNQTDRNINIEVTIDPDRDEQENSANN</sequence>
<keyword evidence="3" id="KW-1185">Reference proteome</keyword>
<dbReference type="EMBL" id="JAMXFF010000040">
    <property type="protein sequence ID" value="MCT7969001.1"/>
    <property type="molecule type" value="Genomic_DNA"/>
</dbReference>
<name>A0ABT2MYR7_9CYAN</name>
<evidence type="ECO:0000313" key="2">
    <source>
        <dbReference type="EMBL" id="MCT7969001.1"/>
    </source>
</evidence>
<gene>
    <name evidence="2" type="ORF">NG799_22060</name>
</gene>
<evidence type="ECO:0008006" key="4">
    <source>
        <dbReference type="Google" id="ProtNLM"/>
    </source>
</evidence>
<feature type="compositionally biased region" description="Polar residues" evidence="1">
    <location>
        <begin position="1"/>
        <end position="13"/>
    </location>
</feature>
<proteinExistence type="predicted"/>